<dbReference type="EMBL" id="PEGB01000017">
    <property type="protein sequence ID" value="RLU06015.1"/>
    <property type="molecule type" value="Genomic_DNA"/>
</dbReference>
<sequence length="138" mass="16716">MLMWPKFNTPFEPTLFYWLGGISVFDREETIGAALWVYNPNEQLDRERIIKDFILTRFDHLSYRHRFLLFKILEDSLSQTDFDFLTQFEGDEDTNTYLAWDETEIDDPRGFFEDIYELASEMWKEDLDKANLEDKTTW</sequence>
<evidence type="ECO:0000313" key="4">
    <source>
        <dbReference type="Proteomes" id="UP000282672"/>
    </source>
</evidence>
<evidence type="ECO:0000313" key="2">
    <source>
        <dbReference type="EMBL" id="RLU06015.1"/>
    </source>
</evidence>
<accession>A0A3L8CCX8</accession>
<gene>
    <name evidence="1" type="ORF">CS076_25895</name>
    <name evidence="2" type="ORF">CS078_22815</name>
</gene>
<dbReference type="RefSeq" id="WP_121734296.1">
    <property type="nucleotide sequence ID" value="NZ_PEGA01000038.1"/>
</dbReference>
<dbReference type="Proteomes" id="UP000282140">
    <property type="component" value="Unassembled WGS sequence"/>
</dbReference>
<protein>
    <recommendedName>
        <fullName evidence="5">CdiI immunity protein domain-containing protein</fullName>
    </recommendedName>
</protein>
<dbReference type="EMBL" id="PEGA01000038">
    <property type="protein sequence ID" value="RLU04666.1"/>
    <property type="molecule type" value="Genomic_DNA"/>
</dbReference>
<evidence type="ECO:0008006" key="5">
    <source>
        <dbReference type="Google" id="ProtNLM"/>
    </source>
</evidence>
<organism evidence="2 3">
    <name type="scientific">Pseudomonas prosekii</name>
    <dbReference type="NCBI Taxonomy" id="1148509"/>
    <lineage>
        <taxon>Bacteria</taxon>
        <taxon>Pseudomonadati</taxon>
        <taxon>Pseudomonadota</taxon>
        <taxon>Gammaproteobacteria</taxon>
        <taxon>Pseudomonadales</taxon>
        <taxon>Pseudomonadaceae</taxon>
        <taxon>Pseudomonas</taxon>
    </lineage>
</organism>
<reference evidence="3 4" key="1">
    <citation type="journal article" date="2018" name="Front. Microbiol.">
        <title>Discovery of Phloeophagus Beetles as a Source of Pseudomonas Strains That Produce Potentially New Bioactive Substances and Description of Pseudomonas bohemica sp. nov.</title>
        <authorList>
            <person name="Saati-Santamaria Z."/>
            <person name="Lopez-Mondejar R."/>
            <person name="Jimenez-Gomez A."/>
            <person name="Diez-Mendez A."/>
            <person name="Vetrovsky T."/>
            <person name="Igual J.M."/>
            <person name="Velazquez E."/>
            <person name="Kolarik M."/>
            <person name="Rivas R."/>
            <person name="Garcia-Fraile P."/>
        </authorList>
    </citation>
    <scope>NUCLEOTIDE SEQUENCE [LARGE SCALE GENOMIC DNA]</scope>
    <source>
        <strain evidence="1 4">A2-NA12</strain>
        <strain evidence="2 3">A2-NA13</strain>
    </source>
</reference>
<dbReference type="AlphaFoldDB" id="A0A3L8CCX8"/>
<evidence type="ECO:0000313" key="3">
    <source>
        <dbReference type="Proteomes" id="UP000282140"/>
    </source>
</evidence>
<name>A0A3L8CCX8_9PSED</name>
<evidence type="ECO:0000313" key="1">
    <source>
        <dbReference type="EMBL" id="RLU04666.1"/>
    </source>
</evidence>
<dbReference type="Proteomes" id="UP000282672">
    <property type="component" value="Unassembled WGS sequence"/>
</dbReference>
<keyword evidence="3" id="KW-1185">Reference proteome</keyword>
<comment type="caution">
    <text evidence="2">The sequence shown here is derived from an EMBL/GenBank/DDBJ whole genome shotgun (WGS) entry which is preliminary data.</text>
</comment>
<proteinExistence type="predicted"/>